<proteinExistence type="predicted"/>
<reference evidence="1" key="2">
    <citation type="journal article" date="2021" name="PeerJ">
        <title>Extensive microbial diversity within the chicken gut microbiome revealed by metagenomics and culture.</title>
        <authorList>
            <person name="Gilroy R."/>
            <person name="Ravi A."/>
            <person name="Getino M."/>
            <person name="Pursley I."/>
            <person name="Horton D.L."/>
            <person name="Alikhan N.F."/>
            <person name="Baker D."/>
            <person name="Gharbi K."/>
            <person name="Hall N."/>
            <person name="Watson M."/>
            <person name="Adriaenssens E.M."/>
            <person name="Foster-Nyarko E."/>
            <person name="Jarju S."/>
            <person name="Secka A."/>
            <person name="Antonio M."/>
            <person name="Oren A."/>
            <person name="Chaudhuri R.R."/>
            <person name="La Ragione R."/>
            <person name="Hildebrand F."/>
            <person name="Pallen M.J."/>
        </authorList>
    </citation>
    <scope>NUCLEOTIDE SEQUENCE</scope>
    <source>
        <strain evidence="1">6276</strain>
    </source>
</reference>
<dbReference type="EMBL" id="DVIU01000113">
    <property type="protein sequence ID" value="HIS36037.1"/>
    <property type="molecule type" value="Genomic_DNA"/>
</dbReference>
<comment type="caution">
    <text evidence="1">The sequence shown here is derived from an EMBL/GenBank/DDBJ whole genome shotgun (WGS) entry which is preliminary data.</text>
</comment>
<sequence length="159" mass="18952">MKIVSFTMVNNESEIIESFIRYNYNFVDEMVIIDNGCTDNTIKIIQELIKEGYKITIYDESLEAYDQFRLDNKYLNKIINDFVPDIVLPLDADEFLIGDSNPREILEKLDLNKIYYINWQWYVMTRNDNLSEPFIPKRLTYCFDKPAWNYADKKAVTKV</sequence>
<name>A0A9D1EZ17_9BACT</name>
<gene>
    <name evidence="1" type="ORF">IAC10_05335</name>
</gene>
<accession>A0A9D1EZ17</accession>
<dbReference type="Gene3D" id="3.90.550.10">
    <property type="entry name" value="Spore Coat Polysaccharide Biosynthesis Protein SpsA, Chain A"/>
    <property type="match status" value="1"/>
</dbReference>
<dbReference type="Pfam" id="PF13704">
    <property type="entry name" value="Glyco_tranf_2_4"/>
    <property type="match status" value="1"/>
</dbReference>
<dbReference type="AlphaFoldDB" id="A0A9D1EZ17"/>
<protein>
    <submittedName>
        <fullName evidence="1">Glycosyltransferase family 2 protein</fullName>
    </submittedName>
</protein>
<evidence type="ECO:0000313" key="2">
    <source>
        <dbReference type="Proteomes" id="UP000823928"/>
    </source>
</evidence>
<evidence type="ECO:0000313" key="1">
    <source>
        <dbReference type="EMBL" id="HIS36037.1"/>
    </source>
</evidence>
<dbReference type="SUPFAM" id="SSF53448">
    <property type="entry name" value="Nucleotide-diphospho-sugar transferases"/>
    <property type="match status" value="1"/>
</dbReference>
<feature type="non-terminal residue" evidence="1">
    <location>
        <position position="159"/>
    </location>
</feature>
<dbReference type="Proteomes" id="UP000823928">
    <property type="component" value="Unassembled WGS sequence"/>
</dbReference>
<organism evidence="1 2">
    <name type="scientific">Candidatus Scatousia excrementigallinarum</name>
    <dbReference type="NCBI Taxonomy" id="2840935"/>
    <lineage>
        <taxon>Bacteria</taxon>
        <taxon>Candidatus Scatousia</taxon>
    </lineage>
</organism>
<reference evidence="1" key="1">
    <citation type="submission" date="2020-10" db="EMBL/GenBank/DDBJ databases">
        <authorList>
            <person name="Gilroy R."/>
        </authorList>
    </citation>
    <scope>NUCLEOTIDE SEQUENCE</scope>
    <source>
        <strain evidence="1">6276</strain>
    </source>
</reference>
<dbReference type="InterPro" id="IPR029044">
    <property type="entry name" value="Nucleotide-diphossugar_trans"/>
</dbReference>